<keyword evidence="3 7" id="KW-0547">Nucleotide-binding</keyword>
<dbReference type="InterPro" id="IPR000924">
    <property type="entry name" value="Glu/Gln-tRNA-synth"/>
</dbReference>
<evidence type="ECO:0000256" key="3">
    <source>
        <dbReference type="ARBA" id="ARBA00022741"/>
    </source>
</evidence>
<dbReference type="GO" id="GO:0004818">
    <property type="term" value="F:glutamate-tRNA ligase activity"/>
    <property type="evidence" value="ECO:0007669"/>
    <property type="project" value="TreeGrafter"/>
</dbReference>
<evidence type="ECO:0000313" key="9">
    <source>
        <dbReference type="EMBL" id="EOZ98477.1"/>
    </source>
</evidence>
<accession>S2DHI8</accession>
<name>S2DHI8_INDAL</name>
<dbReference type="STRING" id="1189612.A33Q_1131"/>
<keyword evidence="7" id="KW-0648">Protein biosynthesis</keyword>
<dbReference type="RefSeq" id="WP_009032455.1">
    <property type="nucleotide sequence ID" value="NZ_ALWO02000023.1"/>
</dbReference>
<evidence type="ECO:0000313" key="10">
    <source>
        <dbReference type="Proteomes" id="UP000006073"/>
    </source>
</evidence>
<keyword evidence="5 7" id="KW-0067">ATP-binding</keyword>
<reference evidence="9 10" key="1">
    <citation type="journal article" date="2013" name="Genome Announc.">
        <title>Draft Genome Sequence of Indibacter alkaliphilus Strain LW1T, Isolated from Lonar Lake, a Haloalkaline Lake in the Buldana District of Maharashtra, India.</title>
        <authorList>
            <person name="Singh A."/>
            <person name="Kumar Jangir P."/>
            <person name="Sharma R."/>
            <person name="Singh A."/>
            <person name="Kumar Pinnaka A."/>
            <person name="Shivaji S."/>
        </authorList>
    </citation>
    <scope>NUCLEOTIDE SEQUENCE [LARGE SCALE GENOMIC DNA]</scope>
    <source>
        <strain evidence="10">CCUG 57479 / KCTC 22604 / LW1</strain>
    </source>
</reference>
<evidence type="ECO:0000256" key="5">
    <source>
        <dbReference type="ARBA" id="ARBA00022840"/>
    </source>
</evidence>
<comment type="similarity">
    <text evidence="7">Belongs to the class-I aminoacyl-tRNA synthetase family.</text>
</comment>
<dbReference type="InterPro" id="IPR020058">
    <property type="entry name" value="Glu/Gln-tRNA-synth_Ib_cat-dom"/>
</dbReference>
<dbReference type="AlphaFoldDB" id="S2DHI8"/>
<dbReference type="InterPro" id="IPR014729">
    <property type="entry name" value="Rossmann-like_a/b/a_fold"/>
</dbReference>
<dbReference type="OrthoDB" id="9807503at2"/>
<dbReference type="GO" id="GO:0005829">
    <property type="term" value="C:cytosol"/>
    <property type="evidence" value="ECO:0007669"/>
    <property type="project" value="TreeGrafter"/>
</dbReference>
<keyword evidence="10" id="KW-1185">Reference proteome</keyword>
<proteinExistence type="inferred from homology"/>
<keyword evidence="4" id="KW-0862">Zinc</keyword>
<organism evidence="9 10">
    <name type="scientific">Indibacter alkaliphilus (strain CCUG 57479 / KCTC 22604 / LW1)</name>
    <dbReference type="NCBI Taxonomy" id="1189612"/>
    <lineage>
        <taxon>Bacteria</taxon>
        <taxon>Pseudomonadati</taxon>
        <taxon>Bacteroidota</taxon>
        <taxon>Cytophagia</taxon>
        <taxon>Cytophagales</taxon>
        <taxon>Cyclobacteriaceae</taxon>
    </lineage>
</organism>
<gene>
    <name evidence="9" type="ORF">A33Q_1131</name>
</gene>
<evidence type="ECO:0000256" key="4">
    <source>
        <dbReference type="ARBA" id="ARBA00022833"/>
    </source>
</evidence>
<dbReference type="GO" id="GO:0006424">
    <property type="term" value="P:glutamyl-tRNA aminoacylation"/>
    <property type="evidence" value="ECO:0007669"/>
    <property type="project" value="TreeGrafter"/>
</dbReference>
<feature type="domain" description="Glutamyl/glutaminyl-tRNA synthetase class Ib catalytic" evidence="8">
    <location>
        <begin position="7"/>
        <end position="272"/>
    </location>
</feature>
<dbReference type="PANTHER" id="PTHR43311:SF1">
    <property type="entry name" value="GLUTAMYL-Q TRNA(ASP) SYNTHETASE"/>
    <property type="match status" value="1"/>
</dbReference>
<dbReference type="InterPro" id="IPR001412">
    <property type="entry name" value="aa-tRNA-synth_I_CS"/>
</dbReference>
<dbReference type="Gene3D" id="3.40.50.620">
    <property type="entry name" value="HUPs"/>
    <property type="match status" value="1"/>
</dbReference>
<comment type="caution">
    <text evidence="9">The sequence shown here is derived from an EMBL/GenBank/DDBJ whole genome shotgun (WGS) entry which is preliminary data.</text>
</comment>
<dbReference type="SUPFAM" id="SSF52374">
    <property type="entry name" value="Nucleotidylyl transferase"/>
    <property type="match status" value="1"/>
</dbReference>
<dbReference type="PRINTS" id="PR00987">
    <property type="entry name" value="TRNASYNTHGLU"/>
</dbReference>
<keyword evidence="1 7" id="KW-0436">Ligase</keyword>
<evidence type="ECO:0000256" key="1">
    <source>
        <dbReference type="ARBA" id="ARBA00022598"/>
    </source>
</evidence>
<evidence type="ECO:0000259" key="8">
    <source>
        <dbReference type="Pfam" id="PF00749"/>
    </source>
</evidence>
<dbReference type="PROSITE" id="PS00178">
    <property type="entry name" value="AA_TRNA_LIGASE_I"/>
    <property type="match status" value="1"/>
</dbReference>
<dbReference type="eggNOG" id="COG0008">
    <property type="taxonomic scope" value="Bacteria"/>
</dbReference>
<dbReference type="PANTHER" id="PTHR43311">
    <property type="entry name" value="GLUTAMATE--TRNA LIGASE"/>
    <property type="match status" value="1"/>
</dbReference>
<dbReference type="GO" id="GO:0005524">
    <property type="term" value="F:ATP binding"/>
    <property type="evidence" value="ECO:0007669"/>
    <property type="project" value="UniProtKB-KW"/>
</dbReference>
<dbReference type="Proteomes" id="UP000006073">
    <property type="component" value="Unassembled WGS sequence"/>
</dbReference>
<dbReference type="Pfam" id="PF00749">
    <property type="entry name" value="tRNA-synt_1c"/>
    <property type="match status" value="1"/>
</dbReference>
<protein>
    <submittedName>
        <fullName evidence="9">Glutamyl-Q-tRNA synthetase</fullName>
    </submittedName>
</protein>
<sequence length="292" mass="33496">MSSEKITRFAPTPSGYLHLGNIYSFVLTHHLAKKEGAKVLLRIDDMDRERTKKKFVKDIFETLDFLEIPYDLGPKNLKEFQTEYSQSIRLPKYQEALIELKDKNLLFSCDCSRNKILKMNSRGFYTGFCRNRKLPFDKKDSSWRIRTEPTTQFHLKDHSGKIVSGKLPGILTDFVVRKKDGLPAYQLSSLVDDIYFGVNLIVRGRDLYGSSLAQVFLSKHLEANDFSENVFLHHPIVKDENDQKLSKSSGSTSIQFLRREGKSKSAIFQLLSQILGLKGSFSKLGDFDILLK</sequence>
<evidence type="ECO:0000256" key="6">
    <source>
        <dbReference type="ARBA" id="ARBA00023146"/>
    </source>
</evidence>
<dbReference type="InterPro" id="IPR049940">
    <property type="entry name" value="GluQ/Sye"/>
</dbReference>
<evidence type="ECO:0000256" key="2">
    <source>
        <dbReference type="ARBA" id="ARBA00022723"/>
    </source>
</evidence>
<keyword evidence="2" id="KW-0479">Metal-binding</keyword>
<keyword evidence="6 7" id="KW-0030">Aminoacyl-tRNA synthetase</keyword>
<evidence type="ECO:0000256" key="7">
    <source>
        <dbReference type="RuleBase" id="RU363037"/>
    </source>
</evidence>
<dbReference type="EMBL" id="ALWO02000023">
    <property type="protein sequence ID" value="EOZ98477.1"/>
    <property type="molecule type" value="Genomic_DNA"/>
</dbReference>